<evidence type="ECO:0000313" key="1">
    <source>
        <dbReference type="EMBL" id="ADU63398.1"/>
    </source>
</evidence>
<sequence length="41" mass="4860">MGRTNDLERLVLTLASRTRWAEAEILGLPLRRLIRYLNHLK</sequence>
<dbReference type="AlphaFoldDB" id="E6VU91"/>
<dbReference type="HOGENOM" id="CLU_3268966_0_0_7"/>
<protein>
    <submittedName>
        <fullName evidence="1">Uncharacterized protein</fullName>
    </submittedName>
</protein>
<dbReference type="Proteomes" id="UP000002191">
    <property type="component" value="Chromosome"/>
</dbReference>
<dbReference type="KEGG" id="das:Daes_2393"/>
<dbReference type="RefSeq" id="WP_013515310.1">
    <property type="nucleotide sequence ID" value="NC_014844.1"/>
</dbReference>
<name>E6VU91_PSEA9</name>
<reference evidence="1 2" key="2">
    <citation type="journal article" date="2014" name="Genome Announc.">
        <title>Complete Genome Sequence of the Subsurface, Mesophilic Sulfate-Reducing Bacterium Desulfovibrio aespoeensis Aspo-2.</title>
        <authorList>
            <person name="Pedersen K."/>
            <person name="Bengtsson A."/>
            <person name="Edlund J."/>
            <person name="Rabe L."/>
            <person name="Hazen T."/>
            <person name="Chakraborty R."/>
            <person name="Goodwin L."/>
            <person name="Shapiro N."/>
        </authorList>
    </citation>
    <scope>NUCLEOTIDE SEQUENCE [LARGE SCALE GENOMIC DNA]</scope>
    <source>
        <strain evidence="2">ATCC 700646 / DSM 10631 / Aspo-2</strain>
    </source>
</reference>
<dbReference type="EMBL" id="CP002431">
    <property type="protein sequence ID" value="ADU63398.1"/>
    <property type="molecule type" value="Genomic_DNA"/>
</dbReference>
<gene>
    <name evidence="1" type="ordered locus">Daes_2393</name>
</gene>
<organism evidence="1 2">
    <name type="scientific">Pseudodesulfovibrio aespoeensis (strain ATCC 700646 / DSM 10631 / Aspo-2)</name>
    <name type="common">Desulfovibrio aespoeensis</name>
    <dbReference type="NCBI Taxonomy" id="643562"/>
    <lineage>
        <taxon>Bacteria</taxon>
        <taxon>Pseudomonadati</taxon>
        <taxon>Thermodesulfobacteriota</taxon>
        <taxon>Desulfovibrionia</taxon>
        <taxon>Desulfovibrionales</taxon>
        <taxon>Desulfovibrionaceae</taxon>
    </lineage>
</organism>
<reference evidence="2" key="1">
    <citation type="submission" date="2010-12" db="EMBL/GenBank/DDBJ databases">
        <title>Complete sequence of Desulfovibrio aespoeensis Aspo-2.</title>
        <authorList>
            <consortium name="US DOE Joint Genome Institute"/>
            <person name="Lucas S."/>
            <person name="Copeland A."/>
            <person name="Lapidus A."/>
            <person name="Cheng J.-F."/>
            <person name="Goodwin L."/>
            <person name="Pitluck S."/>
            <person name="Chertkov O."/>
            <person name="Misra M."/>
            <person name="Detter J.C."/>
            <person name="Han C."/>
            <person name="Tapia R."/>
            <person name="Land M."/>
            <person name="Hauser L."/>
            <person name="Kyrpides N."/>
            <person name="Ivanova N."/>
            <person name="Ovchinnikova G."/>
            <person name="Pedersen K."/>
            <person name="Jagevall S."/>
            <person name="Hazen T."/>
            <person name="Woyke T."/>
        </authorList>
    </citation>
    <scope>NUCLEOTIDE SEQUENCE [LARGE SCALE GENOMIC DNA]</scope>
    <source>
        <strain evidence="2">ATCC 700646 / DSM 10631 / Aspo-2</strain>
    </source>
</reference>
<proteinExistence type="predicted"/>
<accession>E6VU91</accession>
<keyword evidence="2" id="KW-1185">Reference proteome</keyword>
<evidence type="ECO:0000313" key="2">
    <source>
        <dbReference type="Proteomes" id="UP000002191"/>
    </source>
</evidence>